<dbReference type="Proteomes" id="UP000271870">
    <property type="component" value="Unassembled WGS sequence"/>
</dbReference>
<sequence length="203" mass="23097">MKTVYQFQHATNDNDFGIILGGDKNTDLDWPQNPLGEDLKLLMTIDNNRFNENISEVILPEDKFTSVFSTYSEERYFLDDIIYSGDQVEFNYIKKGFTKVIVSENPFLKADNGSQTNRFSLKPRELESDIFPAFSFFSKELPNGVNGCNELLSEYYFICQIYSSDIPSKDGGALGLSDAIGYLFLKKDISEHTDAGFFFIQTA</sequence>
<evidence type="ECO:0000313" key="1">
    <source>
        <dbReference type="EMBL" id="RNM24625.1"/>
    </source>
</evidence>
<accession>A0ABX9WX09</accession>
<keyword evidence="2" id="KW-1185">Reference proteome</keyword>
<evidence type="ECO:0000313" key="2">
    <source>
        <dbReference type="Proteomes" id="UP000271870"/>
    </source>
</evidence>
<organism evidence="1 2">
    <name type="scientific">Dickeya undicola</name>
    <dbReference type="NCBI Taxonomy" id="1577887"/>
    <lineage>
        <taxon>Bacteria</taxon>
        <taxon>Pseudomonadati</taxon>
        <taxon>Pseudomonadota</taxon>
        <taxon>Gammaproteobacteria</taxon>
        <taxon>Enterobacterales</taxon>
        <taxon>Pectobacteriaceae</taxon>
        <taxon>Dickeya</taxon>
    </lineage>
</organism>
<gene>
    <name evidence="1" type="ORF">EFS38_10890</name>
</gene>
<protein>
    <submittedName>
        <fullName evidence="1">DUF1963 domain-containing protein</fullName>
    </submittedName>
</protein>
<comment type="caution">
    <text evidence="1">The sequence shown here is derived from an EMBL/GenBank/DDBJ whole genome shotgun (WGS) entry which is preliminary data.</text>
</comment>
<reference evidence="1 2" key="1">
    <citation type="submission" date="2018-11" db="EMBL/GenBank/DDBJ databases">
        <title>Characterization of surface water Dickeya isolates.</title>
        <authorList>
            <person name="Van Gijsegem F."/>
            <person name="Pedron J."/>
        </authorList>
    </citation>
    <scope>NUCLEOTIDE SEQUENCE [LARGE SCALE GENOMIC DNA]</scope>
    <source>
        <strain evidence="1 2">FVG10-MFV-A16</strain>
    </source>
</reference>
<name>A0ABX9WX09_9GAMM</name>
<proteinExistence type="predicted"/>
<dbReference type="RefSeq" id="WP_042860364.1">
    <property type="nucleotide sequence ID" value="NZ_RJLS01000009.1"/>
</dbReference>
<dbReference type="EMBL" id="RJLS01000009">
    <property type="protein sequence ID" value="RNM24625.1"/>
    <property type="molecule type" value="Genomic_DNA"/>
</dbReference>